<accession>A0ABS2JV42</accession>
<dbReference type="EMBL" id="JADIKC010000005">
    <property type="protein sequence ID" value="MBM7121928.1"/>
    <property type="molecule type" value="Genomic_DNA"/>
</dbReference>
<dbReference type="InterPro" id="IPR025506">
    <property type="entry name" value="Abi_alpha"/>
</dbReference>
<evidence type="ECO:0000313" key="1">
    <source>
        <dbReference type="EMBL" id="MBM7121928.1"/>
    </source>
</evidence>
<protein>
    <submittedName>
        <fullName evidence="1">DUF4393 domain-containing protein</fullName>
    </submittedName>
</protein>
<dbReference type="Gene3D" id="3.30.110.190">
    <property type="match status" value="1"/>
</dbReference>
<sequence length="299" mass="32798">MSSEKDVVDDVIKASDAIAGLIKVAGKSPEAKVSANNIGRAAVTITAAINNALLPLAAVNFAFDKAKRYFEERFPGDFVEKTESIPKERLVEPDPSIAGPALQGLAFNHASEDLRKMYLNLLSASIDCDRANGAHPAFADVLRQTTPFEAQIVSQILEEAYTPIARVVLAGEELDDSGRPIHVIPVKNHLLDIVDSETGECSPDPRIELMVDNYCRLGLITVSYENKISDDKQYEWAYSHPVYAELHERGQGQGRLVSNDGKHVFRVGLQFGLLRMTVFGNLFSVAVGIRENPVHTNEL</sequence>
<gene>
    <name evidence="1" type="ORF">ISP20_12255</name>
</gene>
<proteinExistence type="predicted"/>
<comment type="caution">
    <text evidence="1">The sequence shown here is derived from an EMBL/GenBank/DDBJ whole genome shotgun (WGS) entry which is preliminary data.</text>
</comment>
<keyword evidence="2" id="KW-1185">Reference proteome</keyword>
<reference evidence="1 2" key="1">
    <citation type="submission" date="2020-10" db="EMBL/GenBank/DDBJ databases">
        <title>Phylogeny of dyella-like bacteria.</title>
        <authorList>
            <person name="Fu J."/>
        </authorList>
    </citation>
    <scope>NUCLEOTIDE SEQUENCE [LARGE SCALE GENOMIC DNA]</scope>
    <source>
        <strain evidence="1 2">THG-B117</strain>
    </source>
</reference>
<dbReference type="Proteomes" id="UP001430065">
    <property type="component" value="Unassembled WGS sequence"/>
</dbReference>
<dbReference type="Pfam" id="PF14337">
    <property type="entry name" value="Abi_alpha"/>
    <property type="match status" value="1"/>
</dbReference>
<evidence type="ECO:0000313" key="2">
    <source>
        <dbReference type="Proteomes" id="UP001430065"/>
    </source>
</evidence>
<name>A0ABS2JV42_9GAMM</name>
<organism evidence="1 2">
    <name type="scientific">Dyella kyungheensis</name>
    <dbReference type="NCBI Taxonomy" id="1242174"/>
    <lineage>
        <taxon>Bacteria</taxon>
        <taxon>Pseudomonadati</taxon>
        <taxon>Pseudomonadota</taxon>
        <taxon>Gammaproteobacteria</taxon>
        <taxon>Lysobacterales</taxon>
        <taxon>Rhodanobacteraceae</taxon>
        <taxon>Dyella</taxon>
    </lineage>
</organism>
<dbReference type="RefSeq" id="WP_204636380.1">
    <property type="nucleotide sequence ID" value="NZ_JADIKC010000005.1"/>
</dbReference>